<protein>
    <submittedName>
        <fullName evidence="2">Uncharacterized protein</fullName>
    </submittedName>
</protein>
<evidence type="ECO:0000256" key="1">
    <source>
        <dbReference type="SAM" id="SignalP"/>
    </source>
</evidence>
<organism evidence="2 3">
    <name type="scientific">Neoroseomonas marina</name>
    <dbReference type="NCBI Taxonomy" id="1232220"/>
    <lineage>
        <taxon>Bacteria</taxon>
        <taxon>Pseudomonadati</taxon>
        <taxon>Pseudomonadota</taxon>
        <taxon>Alphaproteobacteria</taxon>
        <taxon>Acetobacterales</taxon>
        <taxon>Acetobacteraceae</taxon>
        <taxon>Neoroseomonas</taxon>
    </lineage>
</organism>
<dbReference type="EMBL" id="JABBKX010000004">
    <property type="protein sequence ID" value="NMJ42391.1"/>
    <property type="molecule type" value="Genomic_DNA"/>
</dbReference>
<dbReference type="AlphaFoldDB" id="A0A848ED16"/>
<keyword evidence="1" id="KW-0732">Signal</keyword>
<dbReference type="Proteomes" id="UP000548582">
    <property type="component" value="Unassembled WGS sequence"/>
</dbReference>
<evidence type="ECO:0000313" key="3">
    <source>
        <dbReference type="Proteomes" id="UP000548582"/>
    </source>
</evidence>
<sequence>MSMRSALLFAALFCGTASVASAQSTPAVVYCVNNRIMVERATMSQMQSGRGHSEICIIGPSFDFQPDGVTWVRQNLRSDVGGSCRCR</sequence>
<evidence type="ECO:0000313" key="2">
    <source>
        <dbReference type="EMBL" id="NMJ42391.1"/>
    </source>
</evidence>
<proteinExistence type="predicted"/>
<accession>A0A848ED16</accession>
<name>A0A848ED16_9PROT</name>
<gene>
    <name evidence="2" type="ORF">GWK16_14155</name>
</gene>
<keyword evidence="3" id="KW-1185">Reference proteome</keyword>
<feature type="chain" id="PRO_5032948207" evidence="1">
    <location>
        <begin position="23"/>
        <end position="87"/>
    </location>
</feature>
<comment type="caution">
    <text evidence="2">The sequence shown here is derived from an EMBL/GenBank/DDBJ whole genome shotgun (WGS) entry which is preliminary data.</text>
</comment>
<feature type="signal peptide" evidence="1">
    <location>
        <begin position="1"/>
        <end position="22"/>
    </location>
</feature>
<dbReference type="RefSeq" id="WP_170054620.1">
    <property type="nucleotide sequence ID" value="NZ_JABBKX010000004.1"/>
</dbReference>
<reference evidence="2 3" key="1">
    <citation type="submission" date="2020-03" db="EMBL/GenBank/DDBJ databases">
        <authorList>
            <person name="Sun Q."/>
        </authorList>
    </citation>
    <scope>NUCLEOTIDE SEQUENCE [LARGE SCALE GENOMIC DNA]</scope>
    <source>
        <strain evidence="2 3">JC162</strain>
    </source>
</reference>